<dbReference type="PANTHER" id="PTHR32063:SF0">
    <property type="entry name" value="SWARMING MOTILITY PROTEIN SWRC"/>
    <property type="match status" value="1"/>
</dbReference>
<organism evidence="2 3">
    <name type="scientific">Phaeobacter inhibens</name>
    <dbReference type="NCBI Taxonomy" id="221822"/>
    <lineage>
        <taxon>Bacteria</taxon>
        <taxon>Pseudomonadati</taxon>
        <taxon>Pseudomonadota</taxon>
        <taxon>Alphaproteobacteria</taxon>
        <taxon>Rhodobacterales</taxon>
        <taxon>Roseobacteraceae</taxon>
        <taxon>Phaeobacter</taxon>
    </lineage>
</organism>
<feature type="transmembrane region" description="Helical" evidence="1">
    <location>
        <begin position="998"/>
        <end position="1025"/>
    </location>
</feature>
<keyword evidence="1" id="KW-0812">Transmembrane</keyword>
<dbReference type="Gene3D" id="3.30.70.1440">
    <property type="entry name" value="Multidrug efflux transporter AcrB pore domain"/>
    <property type="match status" value="1"/>
</dbReference>
<reference evidence="2 3" key="1">
    <citation type="journal article" date="2017" name="Front. Microbiol.">
        <title>Phaeobacter piscinae sp. nov., a species of the Roseobacter group and potential aquaculture probiont.</title>
        <authorList>
            <person name="Sonnenschein E.C."/>
            <person name="Phippen C.B.W."/>
            <person name="Nielsen K.F."/>
            <person name="Mateiu R.V."/>
            <person name="Melchiorsen J."/>
            <person name="Gram L."/>
            <person name="Overmann J."/>
            <person name="Freese H.M."/>
        </authorList>
    </citation>
    <scope>NUCLEOTIDE SEQUENCE [LARGE SCALE GENOMIC DNA]</scope>
    <source>
        <strain evidence="2 3">P88</strain>
        <plasmid evidence="2">pP88_f</plasmid>
    </source>
</reference>
<accession>A0A2I7KGY2</accession>
<protein>
    <submittedName>
        <fullName evidence="2">Multidrug transporter MdtB</fullName>
    </submittedName>
</protein>
<feature type="transmembrane region" description="Helical" evidence="1">
    <location>
        <begin position="526"/>
        <end position="547"/>
    </location>
</feature>
<dbReference type="GO" id="GO:0042910">
    <property type="term" value="F:xenobiotic transmembrane transporter activity"/>
    <property type="evidence" value="ECO:0007669"/>
    <property type="project" value="TreeGrafter"/>
</dbReference>
<feature type="transmembrane region" description="Helical" evidence="1">
    <location>
        <begin position="908"/>
        <end position="929"/>
    </location>
</feature>
<keyword evidence="1" id="KW-0472">Membrane</keyword>
<gene>
    <name evidence="2" type="primary">mdtB_2</name>
    <name evidence="2" type="ORF">PhaeoP88_04541</name>
</gene>
<dbReference type="Proteomes" id="UP000236447">
    <property type="component" value="Plasmid pP88_f"/>
</dbReference>
<dbReference type="Gene3D" id="3.30.2090.10">
    <property type="entry name" value="Multidrug efflux transporter AcrB TolC docking domain, DN and DC subdomains"/>
    <property type="match status" value="2"/>
</dbReference>
<dbReference type="InterPro" id="IPR001036">
    <property type="entry name" value="Acrflvin-R"/>
</dbReference>
<evidence type="ECO:0000313" key="2">
    <source>
        <dbReference type="EMBL" id="AUR01853.1"/>
    </source>
</evidence>
<feature type="transmembrane region" description="Helical" evidence="1">
    <location>
        <begin position="332"/>
        <end position="351"/>
    </location>
</feature>
<evidence type="ECO:0000256" key="1">
    <source>
        <dbReference type="SAM" id="Phobius"/>
    </source>
</evidence>
<proteinExistence type="predicted"/>
<dbReference type="SUPFAM" id="SSF82866">
    <property type="entry name" value="Multidrug efflux transporter AcrB transmembrane domain"/>
    <property type="match status" value="2"/>
</dbReference>
<reference evidence="2 3" key="2">
    <citation type="journal article" date="2017" name="Genome Biol. Evol.">
        <title>Trajectories and Drivers of Genome Evolution in Surface-Associated Marine Phaeobacter.</title>
        <authorList>
            <person name="Freese H.M."/>
            <person name="Sikorski J."/>
            <person name="Bunk B."/>
            <person name="Scheuner C."/>
            <person name="Meier-Kolthoff J.P."/>
            <person name="Sproer C."/>
            <person name="Gram L."/>
            <person name="Overmann J."/>
        </authorList>
    </citation>
    <scope>NUCLEOTIDE SEQUENCE [LARGE SCALE GENOMIC DNA]</scope>
    <source>
        <strain evidence="2 3">P88</strain>
        <plasmid evidence="2">pP88_f</plasmid>
    </source>
</reference>
<evidence type="ECO:0000313" key="3">
    <source>
        <dbReference type="Proteomes" id="UP000236447"/>
    </source>
</evidence>
<sequence length="1047" mass="111205">MNGFLAVIFARSRAVMLIFSALLCGGAYAYVIIPKESNPDIPIPFVYVSTSLSGISPDDSERLLVKPLETGLSGLADLKEMKGHAYEGYASVTLEFEAGADVAEALDRVRVAVDQARPDLPEAATEPVVVEINTALFPVLTTVLSGPVPERSLNRMARELETRLEALTGVLEVDIGGGRSDLLEVLIDPVAFATYGLSFEALVGQINRNNAMIAAGTIDGAAGRFVLKVPGLVDGAADLMQMPVKVEGGAVVTLGDIAVVRRRFEDPRSFARINGQPALTLDITKRSGANIIETVAAAKAVIATARQDWPQSVRVDYLLDESREVETMLGDLEANVVAAIVLVMLVVIYALGLRPALLVGLSIPGAFLAGVALLWAMGITMNIVVLFSLILVVGMLVDGAIVTTELADRYLQEGRTAAEAYRAAAGRMAGPLVSSTATTLSVFVPLLFWTGTTGEFMKFLPITVIVTLAASLLMALVFIPVLGGMIARRSPQSAAAKQALHAAEHGDPRLGRGMAGIYARMLQRALLFPGTTVLLSVALLLGTFGLYGKYGVGLTFFPEVEPEFMQVQLRARDNFSIHERDALVRVVEDQLLQTAGITSVYAVTSLGGGDDLDLIGTIQLELDPWDQRPPAAEVGAGIRAEVADLPGVEVRVETEDDGPSSDKPLDLHITARDPSVAEAAVGQIREIMTGIGGFTDVADSRALPGVEWRIEIDRAEAARYGADLNLLGQTVQLLTHGVMVTSFRPDDVAESVDVRVRFPAAERSFDGLRALRVPTASGLVPIANFTRFAPVPRSGSIERRDQSRVLTLSANVAPGLLADAQIERLRQAMVVADLPDGVSWRFKGEAEEQDAAMRFLLLAFVTAVVLMAVILIAQFNSFYQAAVVMSAIIFSIAGVLLGLLVAGRPFGVVMGGIGVIALAGIVVNTNIVLIDTYNAQRSAGQSPCEAALRAGALRLRPVVLTSLTTVLGLMPMVLGMKLDLLTGSMVFGAPSSQWWTELSTTIAGGLVAATLLTLLVTPAMLVLGARGQQRRARRRAARRGLGVEAMG</sequence>
<geneLocation type="plasmid" evidence="3">
    <name>pp88_f</name>
</geneLocation>
<feature type="transmembrane region" description="Helical" evidence="1">
    <location>
        <begin position="460"/>
        <end position="482"/>
    </location>
</feature>
<feature type="transmembrane region" description="Helical" evidence="1">
    <location>
        <begin position="383"/>
        <end position="407"/>
    </location>
</feature>
<feature type="transmembrane region" description="Helical" evidence="1">
    <location>
        <begin position="882"/>
        <end position="902"/>
    </location>
</feature>
<keyword evidence="2" id="KW-0614">Plasmid</keyword>
<dbReference type="Gene3D" id="3.30.70.1320">
    <property type="entry name" value="Multidrug efflux transporter AcrB pore domain like"/>
    <property type="match status" value="1"/>
</dbReference>
<dbReference type="GO" id="GO:0005886">
    <property type="term" value="C:plasma membrane"/>
    <property type="evidence" value="ECO:0007669"/>
    <property type="project" value="TreeGrafter"/>
</dbReference>
<dbReference type="EMBL" id="CP010731">
    <property type="protein sequence ID" value="AUR01853.1"/>
    <property type="molecule type" value="Genomic_DNA"/>
</dbReference>
<feature type="transmembrane region" description="Helical" evidence="1">
    <location>
        <begin position="855"/>
        <end position="875"/>
    </location>
</feature>
<dbReference type="Gene3D" id="1.20.1640.10">
    <property type="entry name" value="Multidrug efflux transporter AcrB transmembrane domain"/>
    <property type="match status" value="2"/>
</dbReference>
<dbReference type="AlphaFoldDB" id="A0A2I7KGY2"/>
<dbReference type="InterPro" id="IPR027463">
    <property type="entry name" value="AcrB_DN_DC_subdom"/>
</dbReference>
<dbReference type="PANTHER" id="PTHR32063">
    <property type="match status" value="1"/>
</dbReference>
<dbReference type="Gene3D" id="3.30.70.1430">
    <property type="entry name" value="Multidrug efflux transporter AcrB pore domain"/>
    <property type="match status" value="2"/>
</dbReference>
<feature type="transmembrane region" description="Helical" evidence="1">
    <location>
        <begin position="358"/>
        <end position="377"/>
    </location>
</feature>
<name>A0A2I7KGY2_9RHOB</name>
<feature type="transmembrane region" description="Helical" evidence="1">
    <location>
        <begin position="958"/>
        <end position="978"/>
    </location>
</feature>
<dbReference type="PRINTS" id="PR00702">
    <property type="entry name" value="ACRIFLAVINRP"/>
</dbReference>
<dbReference type="RefSeq" id="WP_102884715.1">
    <property type="nucleotide sequence ID" value="NZ_CP010731.1"/>
</dbReference>
<dbReference type="Pfam" id="PF00873">
    <property type="entry name" value="ACR_tran"/>
    <property type="match status" value="1"/>
</dbReference>
<dbReference type="SUPFAM" id="SSF82714">
    <property type="entry name" value="Multidrug efflux transporter AcrB TolC docking domain, DN and DC subdomains"/>
    <property type="match status" value="2"/>
</dbReference>
<feature type="transmembrane region" description="Helical" evidence="1">
    <location>
        <begin position="428"/>
        <end position="448"/>
    </location>
</feature>
<dbReference type="SUPFAM" id="SSF82693">
    <property type="entry name" value="Multidrug efflux transporter AcrB pore domain, PN1, PN2, PC1 and PC2 subdomains"/>
    <property type="match status" value="3"/>
</dbReference>
<keyword evidence="1" id="KW-1133">Transmembrane helix</keyword>